<evidence type="ECO:0000313" key="1">
    <source>
        <dbReference type="EMBL" id="CAG8506127.1"/>
    </source>
</evidence>
<protein>
    <submittedName>
        <fullName evidence="1">11282_t:CDS:1</fullName>
    </submittedName>
</protein>
<dbReference type="Proteomes" id="UP000789525">
    <property type="component" value="Unassembled WGS sequence"/>
</dbReference>
<name>A0ACA9L1I0_9GLOM</name>
<comment type="caution">
    <text evidence="1">The sequence shown here is derived from an EMBL/GenBank/DDBJ whole genome shotgun (WGS) entry which is preliminary data.</text>
</comment>
<dbReference type="EMBL" id="CAJVPT010004267">
    <property type="protein sequence ID" value="CAG8506127.1"/>
    <property type="molecule type" value="Genomic_DNA"/>
</dbReference>
<accession>A0ACA9L1I0</accession>
<evidence type="ECO:0000313" key="2">
    <source>
        <dbReference type="Proteomes" id="UP000789525"/>
    </source>
</evidence>
<keyword evidence="2" id="KW-1185">Reference proteome</keyword>
<gene>
    <name evidence="1" type="ORF">ACOLOM_LOCUS3013</name>
</gene>
<proteinExistence type="predicted"/>
<reference evidence="1" key="1">
    <citation type="submission" date="2021-06" db="EMBL/GenBank/DDBJ databases">
        <authorList>
            <person name="Kallberg Y."/>
            <person name="Tangrot J."/>
            <person name="Rosling A."/>
        </authorList>
    </citation>
    <scope>NUCLEOTIDE SEQUENCE</scope>
    <source>
        <strain evidence="1">CL356</strain>
    </source>
</reference>
<sequence>MSNEINPNAAVLNARDLMAQKDRIENEILEFEGILRGQNIGMHEPLIDSSGFPRDDVDLVAVRTARARIIGIRLECR</sequence>
<organism evidence="1 2">
    <name type="scientific">Acaulospora colombiana</name>
    <dbReference type="NCBI Taxonomy" id="27376"/>
    <lineage>
        <taxon>Eukaryota</taxon>
        <taxon>Fungi</taxon>
        <taxon>Fungi incertae sedis</taxon>
        <taxon>Mucoromycota</taxon>
        <taxon>Glomeromycotina</taxon>
        <taxon>Glomeromycetes</taxon>
        <taxon>Diversisporales</taxon>
        <taxon>Acaulosporaceae</taxon>
        <taxon>Acaulospora</taxon>
    </lineage>
</organism>